<sequence length="99" mass="11734">MFVRLYDHIDHQLFQLLRHTSTTFPLVFTCCCWFRFCSFSVGFFFINFNLLVVYFFSIGIFFRCFRQISIGLCCFQTVKLFIVLGIATSFLLGFCCRGR</sequence>
<reference evidence="2" key="1">
    <citation type="submission" date="2021-05" db="EMBL/GenBank/DDBJ databases">
        <authorList>
            <person name="Alioto T."/>
            <person name="Alioto T."/>
            <person name="Gomez Garrido J."/>
        </authorList>
    </citation>
    <scope>NUCLEOTIDE SEQUENCE</scope>
</reference>
<dbReference type="AlphaFoldDB" id="A0A8D8UCS3"/>
<evidence type="ECO:0000313" key="2">
    <source>
        <dbReference type="EMBL" id="CAG6702292.1"/>
    </source>
</evidence>
<keyword evidence="1" id="KW-0472">Membrane</keyword>
<accession>A0A8D8UCS3</accession>
<evidence type="ECO:0000256" key="1">
    <source>
        <dbReference type="SAM" id="Phobius"/>
    </source>
</evidence>
<keyword evidence="1" id="KW-1133">Transmembrane helix</keyword>
<name>A0A8D8UCS3_9HEMI</name>
<proteinExistence type="predicted"/>
<protein>
    <submittedName>
        <fullName evidence="2">Uncharacterized protein</fullName>
    </submittedName>
</protein>
<keyword evidence="1" id="KW-0812">Transmembrane</keyword>
<feature type="transmembrane region" description="Helical" evidence="1">
    <location>
        <begin position="41"/>
        <end position="62"/>
    </location>
</feature>
<feature type="transmembrane region" description="Helical" evidence="1">
    <location>
        <begin position="68"/>
        <end position="94"/>
    </location>
</feature>
<organism evidence="2">
    <name type="scientific">Cacopsylla melanoneura</name>
    <dbReference type="NCBI Taxonomy" id="428564"/>
    <lineage>
        <taxon>Eukaryota</taxon>
        <taxon>Metazoa</taxon>
        <taxon>Ecdysozoa</taxon>
        <taxon>Arthropoda</taxon>
        <taxon>Hexapoda</taxon>
        <taxon>Insecta</taxon>
        <taxon>Pterygota</taxon>
        <taxon>Neoptera</taxon>
        <taxon>Paraneoptera</taxon>
        <taxon>Hemiptera</taxon>
        <taxon>Sternorrhyncha</taxon>
        <taxon>Psylloidea</taxon>
        <taxon>Psyllidae</taxon>
        <taxon>Psyllinae</taxon>
        <taxon>Cacopsylla</taxon>
    </lineage>
</organism>
<dbReference type="EMBL" id="HBUF01340402">
    <property type="protein sequence ID" value="CAG6702292.1"/>
    <property type="molecule type" value="Transcribed_RNA"/>
</dbReference>